<evidence type="ECO:0000259" key="5">
    <source>
        <dbReference type="PROSITE" id="PS50932"/>
    </source>
</evidence>
<dbReference type="InterPro" id="IPR028082">
    <property type="entry name" value="Peripla_BP_I"/>
</dbReference>
<dbReference type="GO" id="GO:0003677">
    <property type="term" value="F:DNA binding"/>
    <property type="evidence" value="ECO:0007669"/>
    <property type="project" value="UniProtKB-KW"/>
</dbReference>
<keyword evidence="1" id="KW-0678">Repressor</keyword>
<evidence type="ECO:0000313" key="6">
    <source>
        <dbReference type="EMBL" id="WBV60790.1"/>
    </source>
</evidence>
<dbReference type="SUPFAM" id="SSF47413">
    <property type="entry name" value="lambda repressor-like DNA-binding domains"/>
    <property type="match status" value="1"/>
</dbReference>
<feature type="domain" description="HTH lacI-type" evidence="5">
    <location>
        <begin position="4"/>
        <end position="60"/>
    </location>
</feature>
<dbReference type="Pfam" id="PF00356">
    <property type="entry name" value="LacI"/>
    <property type="match status" value="1"/>
</dbReference>
<sequence length="332" mass="37771">MKRASIKDIARIAGVSVATVSYVLNKKEGSRISQQTREKILEIADSINYVPNKIAKSLKMSRSKLIGLILADISSSFYSSMARCIEDEAIKLGYTLIIGSSDESPEKFKKLTELFAEHQVDGMIVAPIMDSDDTLKKLIKDEYPVITIDRYLKDIDLPGVLVNNFEISEQIFDFLKAKKFEEILYVGYNTELPHLLDRQHGFDKQFPESGISYKQVLVGLENRKEEIHNALEKNLNLSKRTAVYFASNKLGIAGMSYFIKHNIKVPEDLSMITFDEAEAYELFPIELTYVKQPLKDMAKMAIKLIDDEITCYKNNGERVTFEAKLIQKNSVQ</sequence>
<dbReference type="PROSITE" id="PS00356">
    <property type="entry name" value="HTH_LACI_1"/>
    <property type="match status" value="1"/>
</dbReference>
<dbReference type="PANTHER" id="PTHR30146:SF148">
    <property type="entry name" value="HTH-TYPE TRANSCRIPTIONAL REPRESSOR PURR-RELATED"/>
    <property type="match status" value="1"/>
</dbReference>
<dbReference type="RefSeq" id="WP_271149102.1">
    <property type="nucleotide sequence ID" value="NZ_CP115859.1"/>
</dbReference>
<organism evidence="6 7">
    <name type="scientific">Chryseobacterium camelliae</name>
    <dbReference type="NCBI Taxonomy" id="1265445"/>
    <lineage>
        <taxon>Bacteria</taxon>
        <taxon>Pseudomonadati</taxon>
        <taxon>Bacteroidota</taxon>
        <taxon>Flavobacteriia</taxon>
        <taxon>Flavobacteriales</taxon>
        <taxon>Weeksellaceae</taxon>
        <taxon>Chryseobacterium group</taxon>
        <taxon>Chryseobacterium</taxon>
    </lineage>
</organism>
<dbReference type="PROSITE" id="PS50932">
    <property type="entry name" value="HTH_LACI_2"/>
    <property type="match status" value="1"/>
</dbReference>
<proteinExistence type="predicted"/>
<keyword evidence="7" id="KW-1185">Reference proteome</keyword>
<dbReference type="EMBL" id="CP115859">
    <property type="protein sequence ID" value="WBV60790.1"/>
    <property type="molecule type" value="Genomic_DNA"/>
</dbReference>
<evidence type="ECO:0000313" key="7">
    <source>
        <dbReference type="Proteomes" id="UP001210978"/>
    </source>
</evidence>
<keyword evidence="2" id="KW-0805">Transcription regulation</keyword>
<dbReference type="CDD" id="cd01392">
    <property type="entry name" value="HTH_LacI"/>
    <property type="match status" value="1"/>
</dbReference>
<reference evidence="6 7" key="1">
    <citation type="submission" date="2023-01" db="EMBL/GenBank/DDBJ databases">
        <title>Complete genome of Chryseobacterium camelliae VAN22-5A.</title>
        <authorList>
            <person name="Zong G."/>
            <person name="Cao G."/>
        </authorList>
    </citation>
    <scope>NUCLEOTIDE SEQUENCE [LARGE SCALE GENOMIC DNA]</scope>
    <source>
        <strain evidence="6 7">VAN22-5A</strain>
    </source>
</reference>
<protein>
    <submittedName>
        <fullName evidence="6">LacI family DNA-binding transcriptional regulator</fullName>
    </submittedName>
</protein>
<evidence type="ECO:0000256" key="2">
    <source>
        <dbReference type="ARBA" id="ARBA00023015"/>
    </source>
</evidence>
<accession>A0ABY7QMB0</accession>
<dbReference type="SMART" id="SM00354">
    <property type="entry name" value="HTH_LACI"/>
    <property type="match status" value="1"/>
</dbReference>
<dbReference type="Gene3D" id="1.10.260.40">
    <property type="entry name" value="lambda repressor-like DNA-binding domains"/>
    <property type="match status" value="1"/>
</dbReference>
<gene>
    <name evidence="6" type="ORF">PFY12_01405</name>
</gene>
<dbReference type="Pfam" id="PF13377">
    <property type="entry name" value="Peripla_BP_3"/>
    <property type="match status" value="1"/>
</dbReference>
<name>A0ABY7QMB0_9FLAO</name>
<evidence type="ECO:0000256" key="1">
    <source>
        <dbReference type="ARBA" id="ARBA00022491"/>
    </source>
</evidence>
<dbReference type="Proteomes" id="UP001210978">
    <property type="component" value="Chromosome"/>
</dbReference>
<dbReference type="SUPFAM" id="SSF53822">
    <property type="entry name" value="Periplasmic binding protein-like I"/>
    <property type="match status" value="1"/>
</dbReference>
<keyword evidence="3 6" id="KW-0238">DNA-binding</keyword>
<evidence type="ECO:0000256" key="3">
    <source>
        <dbReference type="ARBA" id="ARBA00023125"/>
    </source>
</evidence>
<dbReference type="PRINTS" id="PR00036">
    <property type="entry name" value="HTHLACI"/>
</dbReference>
<dbReference type="InterPro" id="IPR046335">
    <property type="entry name" value="LacI/GalR-like_sensor"/>
</dbReference>
<dbReference type="InterPro" id="IPR010982">
    <property type="entry name" value="Lambda_DNA-bd_dom_sf"/>
</dbReference>
<dbReference type="PANTHER" id="PTHR30146">
    <property type="entry name" value="LACI-RELATED TRANSCRIPTIONAL REPRESSOR"/>
    <property type="match status" value="1"/>
</dbReference>
<evidence type="ECO:0000256" key="4">
    <source>
        <dbReference type="ARBA" id="ARBA00023163"/>
    </source>
</evidence>
<dbReference type="Gene3D" id="3.40.50.2300">
    <property type="match status" value="2"/>
</dbReference>
<dbReference type="InterPro" id="IPR000843">
    <property type="entry name" value="HTH_LacI"/>
</dbReference>
<keyword evidence="4" id="KW-0804">Transcription</keyword>